<evidence type="ECO:0000313" key="2">
    <source>
        <dbReference type="EMBL" id="RNA19144.1"/>
    </source>
</evidence>
<sequence>MGEDTGETSQSYLEKITPKDLVMFSPTSRKVIAKNDFNYLDVDYDLQLPDQQQMDNIRVWGLPQLRLFDPIPLGLFIGFGGASLFNFWRRKPVLTTLEINVFHWSGSKEVVRRIACWKWFRRLFRKSGEREE</sequence>
<keyword evidence="1" id="KW-0812">Transmembrane</keyword>
<gene>
    <name evidence="2" type="ORF">BpHYR1_002761</name>
</gene>
<dbReference type="OrthoDB" id="6329847at2759"/>
<protein>
    <submittedName>
        <fullName evidence="2">Uncharacterized protein</fullName>
    </submittedName>
</protein>
<keyword evidence="1" id="KW-1133">Transmembrane helix</keyword>
<dbReference type="Proteomes" id="UP000276133">
    <property type="component" value="Unassembled WGS sequence"/>
</dbReference>
<feature type="non-terminal residue" evidence="2">
    <location>
        <position position="132"/>
    </location>
</feature>
<reference evidence="2 3" key="1">
    <citation type="journal article" date="2018" name="Sci. Rep.">
        <title>Genomic signatures of local adaptation to the degree of environmental predictability in rotifers.</title>
        <authorList>
            <person name="Franch-Gras L."/>
            <person name="Hahn C."/>
            <person name="Garcia-Roger E.M."/>
            <person name="Carmona M.J."/>
            <person name="Serra M."/>
            <person name="Gomez A."/>
        </authorList>
    </citation>
    <scope>NUCLEOTIDE SEQUENCE [LARGE SCALE GENOMIC DNA]</scope>
    <source>
        <strain evidence="2">HYR1</strain>
    </source>
</reference>
<proteinExistence type="predicted"/>
<evidence type="ECO:0000313" key="3">
    <source>
        <dbReference type="Proteomes" id="UP000276133"/>
    </source>
</evidence>
<keyword evidence="1" id="KW-0472">Membrane</keyword>
<accession>A0A3M7R6X5</accession>
<comment type="caution">
    <text evidence="2">The sequence shown here is derived from an EMBL/GenBank/DDBJ whole genome shotgun (WGS) entry which is preliminary data.</text>
</comment>
<dbReference type="AlphaFoldDB" id="A0A3M7R6X5"/>
<feature type="transmembrane region" description="Helical" evidence="1">
    <location>
        <begin position="70"/>
        <end position="88"/>
    </location>
</feature>
<name>A0A3M7R6X5_BRAPC</name>
<dbReference type="EMBL" id="REGN01004095">
    <property type="protein sequence ID" value="RNA19144.1"/>
    <property type="molecule type" value="Genomic_DNA"/>
</dbReference>
<keyword evidence="3" id="KW-1185">Reference proteome</keyword>
<evidence type="ECO:0000256" key="1">
    <source>
        <dbReference type="SAM" id="Phobius"/>
    </source>
</evidence>
<organism evidence="2 3">
    <name type="scientific">Brachionus plicatilis</name>
    <name type="common">Marine rotifer</name>
    <name type="synonym">Brachionus muelleri</name>
    <dbReference type="NCBI Taxonomy" id="10195"/>
    <lineage>
        <taxon>Eukaryota</taxon>
        <taxon>Metazoa</taxon>
        <taxon>Spiralia</taxon>
        <taxon>Gnathifera</taxon>
        <taxon>Rotifera</taxon>
        <taxon>Eurotatoria</taxon>
        <taxon>Monogononta</taxon>
        <taxon>Pseudotrocha</taxon>
        <taxon>Ploima</taxon>
        <taxon>Brachionidae</taxon>
        <taxon>Brachionus</taxon>
    </lineage>
</organism>